<organism evidence="2 3">
    <name type="scientific">Clostridium tetanomorphum</name>
    <dbReference type="NCBI Taxonomy" id="1553"/>
    <lineage>
        <taxon>Bacteria</taxon>
        <taxon>Bacillati</taxon>
        <taxon>Bacillota</taxon>
        <taxon>Clostridia</taxon>
        <taxon>Eubacteriales</taxon>
        <taxon>Clostridiaceae</taxon>
        <taxon>Clostridium</taxon>
    </lineage>
</organism>
<name>A0A923E9X8_CLOTT</name>
<gene>
    <name evidence="2" type="ORF">HGG79_06505</name>
</gene>
<evidence type="ECO:0000313" key="3">
    <source>
        <dbReference type="Proteomes" id="UP000563151"/>
    </source>
</evidence>
<evidence type="ECO:0000313" key="2">
    <source>
        <dbReference type="EMBL" id="MBC2397426.1"/>
    </source>
</evidence>
<dbReference type="EMBL" id="JAAZWO010000006">
    <property type="protein sequence ID" value="MBC2397426.1"/>
    <property type="molecule type" value="Genomic_DNA"/>
</dbReference>
<accession>A0A923E9X8</accession>
<feature type="transmembrane region" description="Helical" evidence="1">
    <location>
        <begin position="65"/>
        <end position="86"/>
    </location>
</feature>
<protein>
    <submittedName>
        <fullName evidence="2">Uncharacterized protein</fullName>
    </submittedName>
</protein>
<comment type="caution">
    <text evidence="2">The sequence shown here is derived from an EMBL/GenBank/DDBJ whole genome shotgun (WGS) entry which is preliminary data.</text>
</comment>
<sequence>MKDKILSIIALITVFVPLTVVFVWEPTDPNTTSIIIGYCIFIAFSFCYALFLFAKKHLRDIYTKVSLGVNGLYLVGILAFVVIPHLI</sequence>
<dbReference type="RefSeq" id="WP_035145321.1">
    <property type="nucleotide sequence ID" value="NZ_JAAZWO010000006.1"/>
</dbReference>
<proteinExistence type="predicted"/>
<reference evidence="2 3" key="1">
    <citation type="submission" date="2020-04" db="EMBL/GenBank/DDBJ databases">
        <title>Genomic insights into acetone-butanol-ethanol (ABE) fermentation by sequencing solventogenic clostridia strains.</title>
        <authorList>
            <person name="Brown S."/>
        </authorList>
    </citation>
    <scope>NUCLEOTIDE SEQUENCE [LARGE SCALE GENOMIC DNA]</scope>
    <source>
        <strain evidence="2 3">DJ011</strain>
    </source>
</reference>
<keyword evidence="1" id="KW-0812">Transmembrane</keyword>
<dbReference type="AlphaFoldDB" id="A0A923E9X8"/>
<keyword evidence="1" id="KW-1133">Transmembrane helix</keyword>
<keyword evidence="1" id="KW-0472">Membrane</keyword>
<keyword evidence="3" id="KW-1185">Reference proteome</keyword>
<feature type="transmembrane region" description="Helical" evidence="1">
    <location>
        <begin position="35"/>
        <end position="53"/>
    </location>
</feature>
<dbReference type="Proteomes" id="UP000563151">
    <property type="component" value="Unassembled WGS sequence"/>
</dbReference>
<feature type="transmembrane region" description="Helical" evidence="1">
    <location>
        <begin position="5"/>
        <end position="23"/>
    </location>
</feature>
<evidence type="ECO:0000256" key="1">
    <source>
        <dbReference type="SAM" id="Phobius"/>
    </source>
</evidence>